<organism evidence="1">
    <name type="scientific">Spodoptera frugiperda</name>
    <name type="common">Fall armyworm</name>
    <dbReference type="NCBI Taxonomy" id="7108"/>
    <lineage>
        <taxon>Eukaryota</taxon>
        <taxon>Metazoa</taxon>
        <taxon>Ecdysozoa</taxon>
        <taxon>Arthropoda</taxon>
        <taxon>Hexapoda</taxon>
        <taxon>Insecta</taxon>
        <taxon>Pterygota</taxon>
        <taxon>Neoptera</taxon>
        <taxon>Endopterygota</taxon>
        <taxon>Lepidoptera</taxon>
        <taxon>Glossata</taxon>
        <taxon>Ditrysia</taxon>
        <taxon>Noctuoidea</taxon>
        <taxon>Noctuidae</taxon>
        <taxon>Amphipyrinae</taxon>
        <taxon>Spodoptera</taxon>
    </lineage>
</organism>
<gene>
    <name evidence="1" type="ORF">SFRICE_001246</name>
</gene>
<dbReference type="EMBL" id="ODYU01000952">
    <property type="protein sequence ID" value="SOQ36486.1"/>
    <property type="molecule type" value="Genomic_DNA"/>
</dbReference>
<reference evidence="1" key="1">
    <citation type="submission" date="2016-07" db="EMBL/GenBank/DDBJ databases">
        <authorList>
            <person name="Bretaudeau A."/>
        </authorList>
    </citation>
    <scope>NUCLEOTIDE SEQUENCE</scope>
    <source>
        <strain evidence="1">Rice</strain>
        <tissue evidence="1">Whole body</tissue>
    </source>
</reference>
<name>A0A2H1V6S8_SPOFR</name>
<accession>A0A2H1V6S8</accession>
<proteinExistence type="predicted"/>
<protein>
    <submittedName>
        <fullName evidence="1">SFRICE_001246</fullName>
    </submittedName>
</protein>
<sequence>MSSVPRTERVYSGVVASFMALLTSYVMECSQECRVNLTGLRKTDNINSASYKVGETTHLFFLERRTSLNDFSRLGYGDETPPIFLTPG</sequence>
<evidence type="ECO:0000313" key="1">
    <source>
        <dbReference type="EMBL" id="SOQ36486.1"/>
    </source>
</evidence>
<dbReference type="AlphaFoldDB" id="A0A2H1V6S8"/>